<accession>A0ABQ8TE53</accession>
<evidence type="ECO:0000313" key="2">
    <source>
        <dbReference type="EMBL" id="KAJ4444852.1"/>
    </source>
</evidence>
<organism evidence="2 3">
    <name type="scientific">Periplaneta americana</name>
    <name type="common">American cockroach</name>
    <name type="synonym">Blatta americana</name>
    <dbReference type="NCBI Taxonomy" id="6978"/>
    <lineage>
        <taxon>Eukaryota</taxon>
        <taxon>Metazoa</taxon>
        <taxon>Ecdysozoa</taxon>
        <taxon>Arthropoda</taxon>
        <taxon>Hexapoda</taxon>
        <taxon>Insecta</taxon>
        <taxon>Pterygota</taxon>
        <taxon>Neoptera</taxon>
        <taxon>Polyneoptera</taxon>
        <taxon>Dictyoptera</taxon>
        <taxon>Blattodea</taxon>
        <taxon>Blattoidea</taxon>
        <taxon>Blattidae</taxon>
        <taxon>Blattinae</taxon>
        <taxon>Periplaneta</taxon>
    </lineage>
</organism>
<protein>
    <submittedName>
        <fullName evidence="2">Uncharacterized protein</fullName>
    </submittedName>
</protein>
<evidence type="ECO:0000313" key="3">
    <source>
        <dbReference type="Proteomes" id="UP001148838"/>
    </source>
</evidence>
<reference evidence="2 3" key="1">
    <citation type="journal article" date="2022" name="Allergy">
        <title>Genome assembly and annotation of Periplaneta americana reveal a comprehensive cockroach allergen profile.</title>
        <authorList>
            <person name="Wang L."/>
            <person name="Xiong Q."/>
            <person name="Saelim N."/>
            <person name="Wang L."/>
            <person name="Nong W."/>
            <person name="Wan A.T."/>
            <person name="Shi M."/>
            <person name="Liu X."/>
            <person name="Cao Q."/>
            <person name="Hui J.H.L."/>
            <person name="Sookrung N."/>
            <person name="Leung T.F."/>
            <person name="Tungtrongchitr A."/>
            <person name="Tsui S.K.W."/>
        </authorList>
    </citation>
    <scope>NUCLEOTIDE SEQUENCE [LARGE SCALE GENOMIC DNA]</scope>
    <source>
        <strain evidence="2">PWHHKU_190912</strain>
    </source>
</reference>
<feature type="compositionally biased region" description="Basic residues" evidence="1">
    <location>
        <begin position="135"/>
        <end position="146"/>
    </location>
</feature>
<proteinExistence type="predicted"/>
<sequence>MSEGSEDLAKNRFQNMGGVAVGERRIKCIRCSDDMALLVEEMILRDDSCQQYENKINADKTKTMVVGRKKEECKVTACGALWLIFDELSGLASRHYESRKKRDGIQRSVCPSCGNKNRNKEIETCGNRASSTPHVNRRSASRNRKSRSAERTDKNSNSSSGQKKSEITNRRIDELTGVNDIRAYLSKLENTVFTDPFRRKKSEEGQPSMEEDAGTSEDAVWGAEAQTERTTSEGRLRRASENSTRRSDCGSTGKVSDQFIRMPHAVGSPECARGSATVWRNCALPTDGVEEGDEQLLREEKDDHIKGNFYEELERAFDQLFRYHVKILLGDFNAKVERQDIFKPTIGKEPTRN</sequence>
<name>A0ABQ8TE53_PERAM</name>
<feature type="region of interest" description="Disordered" evidence="1">
    <location>
        <begin position="196"/>
        <end position="255"/>
    </location>
</feature>
<evidence type="ECO:0000256" key="1">
    <source>
        <dbReference type="SAM" id="MobiDB-lite"/>
    </source>
</evidence>
<comment type="caution">
    <text evidence="2">The sequence shown here is derived from an EMBL/GenBank/DDBJ whole genome shotgun (WGS) entry which is preliminary data.</text>
</comment>
<gene>
    <name evidence="2" type="ORF">ANN_06649</name>
</gene>
<dbReference type="EMBL" id="JAJSOF020000011">
    <property type="protein sequence ID" value="KAJ4444852.1"/>
    <property type="molecule type" value="Genomic_DNA"/>
</dbReference>
<feature type="compositionally biased region" description="Basic and acidic residues" evidence="1">
    <location>
        <begin position="226"/>
        <end position="248"/>
    </location>
</feature>
<keyword evidence="3" id="KW-1185">Reference proteome</keyword>
<feature type="region of interest" description="Disordered" evidence="1">
    <location>
        <begin position="124"/>
        <end position="171"/>
    </location>
</feature>
<dbReference type="Proteomes" id="UP001148838">
    <property type="component" value="Unassembled WGS sequence"/>
</dbReference>